<evidence type="ECO:0000256" key="4">
    <source>
        <dbReference type="ARBA" id="ARBA00022827"/>
    </source>
</evidence>
<dbReference type="Pfam" id="PF02770">
    <property type="entry name" value="Acyl-CoA_dh_M"/>
    <property type="match status" value="1"/>
</dbReference>
<evidence type="ECO:0000313" key="9">
    <source>
        <dbReference type="EMBL" id="CZR68031.1"/>
    </source>
</evidence>
<evidence type="ECO:0000313" key="10">
    <source>
        <dbReference type="Proteomes" id="UP000184330"/>
    </source>
</evidence>
<keyword evidence="4 6" id="KW-0274">FAD</keyword>
<dbReference type="GO" id="GO:0003995">
    <property type="term" value="F:acyl-CoA dehydrogenase activity"/>
    <property type="evidence" value="ECO:0007669"/>
    <property type="project" value="InterPro"/>
</dbReference>
<dbReference type="AlphaFoldDB" id="A0A1L7XSL5"/>
<dbReference type="GO" id="GO:0033539">
    <property type="term" value="P:fatty acid beta-oxidation using acyl-CoA dehydrogenase"/>
    <property type="evidence" value="ECO:0007669"/>
    <property type="project" value="TreeGrafter"/>
</dbReference>
<organism evidence="9 10">
    <name type="scientific">Phialocephala subalpina</name>
    <dbReference type="NCBI Taxonomy" id="576137"/>
    <lineage>
        <taxon>Eukaryota</taxon>
        <taxon>Fungi</taxon>
        <taxon>Dikarya</taxon>
        <taxon>Ascomycota</taxon>
        <taxon>Pezizomycotina</taxon>
        <taxon>Leotiomycetes</taxon>
        <taxon>Helotiales</taxon>
        <taxon>Mollisiaceae</taxon>
        <taxon>Phialocephala</taxon>
        <taxon>Phialocephala fortinii species complex</taxon>
    </lineage>
</organism>
<sequence length="358" mass="39334">MKESHRQLRDAMRANFRQSNQNIIPNASRWEEDETLPKEIYRQVAKDDVLMPMAAGKSIPSELAGKFPIMGGMKPEEWDGFHDFVIHDELNRVRGIVVLNGLIGGVNMLAITEPDAGSDVSALATEAVLTRDGKSYKVSGQKKVCIILALSPWSELNADATYADNFLALTKTSADGMIILLIPKCERVSVRNMKMSGSSSAGTAFVGFDNVLVPLENVVGEAGQGFTCIVSNFNYERLFISFQSVRASGVCLEDSISYASSRETFGKKLIEHPVIRLKLAHMARKTETLQAWIEVRSLSSKHTGIVLQAVRDAIQILGGIGLTRVLAGSEEIILDLSVRRAVRMQEVLEGKRVVKSNL</sequence>
<dbReference type="GO" id="GO:0050660">
    <property type="term" value="F:flavin adenine dinucleotide binding"/>
    <property type="evidence" value="ECO:0007669"/>
    <property type="project" value="InterPro"/>
</dbReference>
<dbReference type="GO" id="GO:0005737">
    <property type="term" value="C:cytoplasm"/>
    <property type="evidence" value="ECO:0007669"/>
    <property type="project" value="TreeGrafter"/>
</dbReference>
<feature type="domain" description="Acyl-CoA oxidase/dehydrogenase middle" evidence="8">
    <location>
        <begin position="109"/>
        <end position="211"/>
    </location>
</feature>
<dbReference type="PROSITE" id="PS00072">
    <property type="entry name" value="ACYL_COA_DH_1"/>
    <property type="match status" value="1"/>
</dbReference>
<dbReference type="Pfam" id="PF00441">
    <property type="entry name" value="Acyl-CoA_dh_1"/>
    <property type="match status" value="1"/>
</dbReference>
<dbReference type="InterPro" id="IPR046373">
    <property type="entry name" value="Acyl-CoA_Oxase/DH_mid-dom_sf"/>
</dbReference>
<dbReference type="PANTHER" id="PTHR48083:SF28">
    <property type="entry name" value="ACYL-COA DEHYDROGENASE FAMILY PROTEIN (AFU_ORTHOLOGUE AFUA_6G10880)-RELATED"/>
    <property type="match status" value="1"/>
</dbReference>
<evidence type="ECO:0000256" key="5">
    <source>
        <dbReference type="ARBA" id="ARBA00023002"/>
    </source>
</evidence>
<dbReference type="Proteomes" id="UP000184330">
    <property type="component" value="Unassembled WGS sequence"/>
</dbReference>
<evidence type="ECO:0000256" key="2">
    <source>
        <dbReference type="ARBA" id="ARBA00009347"/>
    </source>
</evidence>
<evidence type="ECO:0000259" key="7">
    <source>
        <dbReference type="Pfam" id="PF00441"/>
    </source>
</evidence>
<evidence type="ECO:0000256" key="3">
    <source>
        <dbReference type="ARBA" id="ARBA00022630"/>
    </source>
</evidence>
<evidence type="ECO:0000259" key="8">
    <source>
        <dbReference type="Pfam" id="PF02770"/>
    </source>
</evidence>
<dbReference type="InterPro" id="IPR009075">
    <property type="entry name" value="AcylCo_DH/oxidase_C"/>
</dbReference>
<keyword evidence="10" id="KW-1185">Reference proteome</keyword>
<comment type="similarity">
    <text evidence="2 6">Belongs to the acyl-CoA dehydrogenase family.</text>
</comment>
<evidence type="ECO:0000256" key="6">
    <source>
        <dbReference type="RuleBase" id="RU362125"/>
    </source>
</evidence>
<keyword evidence="5 6" id="KW-0560">Oxidoreductase</keyword>
<dbReference type="SUPFAM" id="SSF56645">
    <property type="entry name" value="Acyl-CoA dehydrogenase NM domain-like"/>
    <property type="match status" value="1"/>
</dbReference>
<dbReference type="InterPro" id="IPR036250">
    <property type="entry name" value="AcylCo_DH-like_C"/>
</dbReference>
<name>A0A1L7XSL5_9HELO</name>
<dbReference type="InterPro" id="IPR037069">
    <property type="entry name" value="AcylCoA_DH/ox_N_sf"/>
</dbReference>
<dbReference type="InterPro" id="IPR050741">
    <property type="entry name" value="Acyl-CoA_dehydrogenase"/>
</dbReference>
<evidence type="ECO:0008006" key="11">
    <source>
        <dbReference type="Google" id="ProtNLM"/>
    </source>
</evidence>
<dbReference type="InterPro" id="IPR009100">
    <property type="entry name" value="AcylCoA_DH/oxidase_NM_dom_sf"/>
</dbReference>
<dbReference type="SUPFAM" id="SSF47203">
    <property type="entry name" value="Acyl-CoA dehydrogenase C-terminal domain-like"/>
    <property type="match status" value="1"/>
</dbReference>
<comment type="cofactor">
    <cofactor evidence="1 6">
        <name>FAD</name>
        <dbReference type="ChEBI" id="CHEBI:57692"/>
    </cofactor>
</comment>
<protein>
    <recommendedName>
        <fullName evidence="11">Acyl-CoA dehydrogenase</fullName>
    </recommendedName>
</protein>
<reference evidence="9 10" key="1">
    <citation type="submission" date="2016-03" db="EMBL/GenBank/DDBJ databases">
        <authorList>
            <person name="Ploux O."/>
        </authorList>
    </citation>
    <scope>NUCLEOTIDE SEQUENCE [LARGE SCALE GENOMIC DNA]</scope>
    <source>
        <strain evidence="9 10">UAMH 11012</strain>
    </source>
</reference>
<dbReference type="InterPro" id="IPR006091">
    <property type="entry name" value="Acyl-CoA_Oxase/DH_mid-dom"/>
</dbReference>
<keyword evidence="3 6" id="KW-0285">Flavoprotein</keyword>
<dbReference type="PANTHER" id="PTHR48083">
    <property type="entry name" value="MEDIUM-CHAIN SPECIFIC ACYL-COA DEHYDROGENASE, MITOCHONDRIAL-RELATED"/>
    <property type="match status" value="1"/>
</dbReference>
<dbReference type="Gene3D" id="1.10.540.10">
    <property type="entry name" value="Acyl-CoA dehydrogenase/oxidase, N-terminal domain"/>
    <property type="match status" value="1"/>
</dbReference>
<feature type="domain" description="Acyl-CoA dehydrogenase/oxidase C-terminal" evidence="7">
    <location>
        <begin position="223"/>
        <end position="293"/>
    </location>
</feature>
<dbReference type="OrthoDB" id="10254877at2759"/>
<gene>
    <name evidence="9" type="ORF">PAC_17930</name>
</gene>
<dbReference type="InterPro" id="IPR006089">
    <property type="entry name" value="Acyl-CoA_DH_CS"/>
</dbReference>
<accession>A0A1L7XSL5</accession>
<evidence type="ECO:0000256" key="1">
    <source>
        <dbReference type="ARBA" id="ARBA00001974"/>
    </source>
</evidence>
<dbReference type="EMBL" id="FJOG01000050">
    <property type="protein sequence ID" value="CZR68031.1"/>
    <property type="molecule type" value="Genomic_DNA"/>
</dbReference>
<dbReference type="Gene3D" id="1.20.140.10">
    <property type="entry name" value="Butyryl-CoA Dehydrogenase, subunit A, domain 3"/>
    <property type="match status" value="1"/>
</dbReference>
<dbReference type="STRING" id="576137.A0A1L7XSL5"/>
<proteinExistence type="inferred from homology"/>
<dbReference type="Gene3D" id="2.40.110.10">
    <property type="entry name" value="Butyryl-CoA Dehydrogenase, subunit A, domain 2"/>
    <property type="match status" value="1"/>
</dbReference>